<name>T1IVS5_STRMM</name>
<evidence type="ECO:0000313" key="3">
    <source>
        <dbReference type="Proteomes" id="UP000014500"/>
    </source>
</evidence>
<accession>T1IVS5</accession>
<keyword evidence="1" id="KW-1133">Transmembrane helix</keyword>
<evidence type="ECO:0000256" key="1">
    <source>
        <dbReference type="SAM" id="Phobius"/>
    </source>
</evidence>
<dbReference type="EMBL" id="JH431593">
    <property type="status" value="NOT_ANNOTATED_CDS"/>
    <property type="molecule type" value="Genomic_DNA"/>
</dbReference>
<protein>
    <submittedName>
        <fullName evidence="2">Uncharacterized protein</fullName>
    </submittedName>
</protein>
<reference evidence="2" key="2">
    <citation type="submission" date="2015-02" db="UniProtKB">
        <authorList>
            <consortium name="EnsemblMetazoa"/>
        </authorList>
    </citation>
    <scope>IDENTIFICATION</scope>
</reference>
<organism evidence="2 3">
    <name type="scientific">Strigamia maritima</name>
    <name type="common">European centipede</name>
    <name type="synonym">Geophilus maritimus</name>
    <dbReference type="NCBI Taxonomy" id="126957"/>
    <lineage>
        <taxon>Eukaryota</taxon>
        <taxon>Metazoa</taxon>
        <taxon>Ecdysozoa</taxon>
        <taxon>Arthropoda</taxon>
        <taxon>Myriapoda</taxon>
        <taxon>Chilopoda</taxon>
        <taxon>Pleurostigmophora</taxon>
        <taxon>Geophilomorpha</taxon>
        <taxon>Linotaeniidae</taxon>
        <taxon>Strigamia</taxon>
    </lineage>
</organism>
<evidence type="ECO:0000313" key="2">
    <source>
        <dbReference type="EnsemblMetazoa" id="SMAR005276-PA"/>
    </source>
</evidence>
<sequence length="264" mass="31036">MDTQLIAAIFICFSCRVYYLCITRFLLMLGIAMSTAFGHSFALYKEVRCILILIIPVFVGQSGRIIIIAWIRILTGSDQFKSITMSTSKIILKLLRSKVDVLNLGFINVRRFFWDRICFEIPPVVDAICLLVNEATRLSAFSFIFFLRKFSVNYHTHNMLNIEYDNIYYITDYFERIDARRKQQSSGNILPQKKKRNGNVVISLINDEKREFLRLPRSSLTDLNMTDTFYIKFDQSGDYHRMFMLSSCFCLITQKKFIMILYKR</sequence>
<dbReference type="AlphaFoldDB" id="T1IVS5"/>
<proteinExistence type="predicted"/>
<reference evidence="3" key="1">
    <citation type="submission" date="2011-05" db="EMBL/GenBank/DDBJ databases">
        <authorList>
            <person name="Richards S.R."/>
            <person name="Qu J."/>
            <person name="Jiang H."/>
            <person name="Jhangiani S.N."/>
            <person name="Agravi P."/>
            <person name="Goodspeed R."/>
            <person name="Gross S."/>
            <person name="Mandapat C."/>
            <person name="Jackson L."/>
            <person name="Mathew T."/>
            <person name="Pu L."/>
            <person name="Thornton R."/>
            <person name="Saada N."/>
            <person name="Wilczek-Boney K.B."/>
            <person name="Lee S."/>
            <person name="Kovar C."/>
            <person name="Wu Y."/>
            <person name="Scherer S.E."/>
            <person name="Worley K.C."/>
            <person name="Muzny D.M."/>
            <person name="Gibbs R."/>
        </authorList>
    </citation>
    <scope>NUCLEOTIDE SEQUENCE</scope>
    <source>
        <strain evidence="3">Brora</strain>
    </source>
</reference>
<dbReference type="Proteomes" id="UP000014500">
    <property type="component" value="Unassembled WGS sequence"/>
</dbReference>
<keyword evidence="1" id="KW-0812">Transmembrane</keyword>
<dbReference type="HOGENOM" id="CLU_1054944_0_0_1"/>
<keyword evidence="3" id="KW-1185">Reference proteome</keyword>
<keyword evidence="1" id="KW-0472">Membrane</keyword>
<dbReference type="EnsemblMetazoa" id="SMAR005276-RA">
    <property type="protein sequence ID" value="SMAR005276-PA"/>
    <property type="gene ID" value="SMAR005276"/>
</dbReference>
<feature type="transmembrane region" description="Helical" evidence="1">
    <location>
        <begin position="50"/>
        <end position="71"/>
    </location>
</feature>